<organism evidence="1 2">
    <name type="scientific">Rhipicephalus sanguineus</name>
    <name type="common">Brown dog tick</name>
    <name type="synonym">Ixodes sanguineus</name>
    <dbReference type="NCBI Taxonomy" id="34632"/>
    <lineage>
        <taxon>Eukaryota</taxon>
        <taxon>Metazoa</taxon>
        <taxon>Ecdysozoa</taxon>
        <taxon>Arthropoda</taxon>
        <taxon>Chelicerata</taxon>
        <taxon>Arachnida</taxon>
        <taxon>Acari</taxon>
        <taxon>Parasitiformes</taxon>
        <taxon>Ixodida</taxon>
        <taxon>Ixodoidea</taxon>
        <taxon>Ixodidae</taxon>
        <taxon>Rhipicephalinae</taxon>
        <taxon>Rhipicephalus</taxon>
        <taxon>Rhipicephalus</taxon>
    </lineage>
</organism>
<comment type="caution">
    <text evidence="1">The sequence shown here is derived from an EMBL/GenBank/DDBJ whole genome shotgun (WGS) entry which is preliminary data.</text>
</comment>
<accession>A0A9D4Q1G2</accession>
<keyword evidence="2" id="KW-1185">Reference proteome</keyword>
<dbReference type="AlphaFoldDB" id="A0A9D4Q1G2"/>
<sequence>MLQSLDISINHNFEAVLRHFWETWMSEGERSFKKTGRMRRTEFGEVAKWVSGAWDSIPEKTIVAGFRKARLIPCTADGDVAESNLSESEDDSDVPAVLQPEVAALFVSDLEEDDFDGLD</sequence>
<evidence type="ECO:0000313" key="2">
    <source>
        <dbReference type="Proteomes" id="UP000821837"/>
    </source>
</evidence>
<dbReference type="EMBL" id="JABSTV010001249">
    <property type="protein sequence ID" value="KAH7961391.1"/>
    <property type="molecule type" value="Genomic_DNA"/>
</dbReference>
<reference evidence="1" key="1">
    <citation type="journal article" date="2020" name="Cell">
        <title>Large-Scale Comparative Analyses of Tick Genomes Elucidate Their Genetic Diversity and Vector Capacities.</title>
        <authorList>
            <consortium name="Tick Genome and Microbiome Consortium (TIGMIC)"/>
            <person name="Jia N."/>
            <person name="Wang J."/>
            <person name="Shi W."/>
            <person name="Du L."/>
            <person name="Sun Y."/>
            <person name="Zhan W."/>
            <person name="Jiang J.F."/>
            <person name="Wang Q."/>
            <person name="Zhang B."/>
            <person name="Ji P."/>
            <person name="Bell-Sakyi L."/>
            <person name="Cui X.M."/>
            <person name="Yuan T.T."/>
            <person name="Jiang B.G."/>
            <person name="Yang W.F."/>
            <person name="Lam T.T."/>
            <person name="Chang Q.C."/>
            <person name="Ding S.J."/>
            <person name="Wang X.J."/>
            <person name="Zhu J.G."/>
            <person name="Ruan X.D."/>
            <person name="Zhao L."/>
            <person name="Wei J.T."/>
            <person name="Ye R.Z."/>
            <person name="Que T.C."/>
            <person name="Du C.H."/>
            <person name="Zhou Y.H."/>
            <person name="Cheng J.X."/>
            <person name="Dai P.F."/>
            <person name="Guo W.B."/>
            <person name="Han X.H."/>
            <person name="Huang E.J."/>
            <person name="Li L.F."/>
            <person name="Wei W."/>
            <person name="Gao Y.C."/>
            <person name="Liu J.Z."/>
            <person name="Shao H.Z."/>
            <person name="Wang X."/>
            <person name="Wang C.C."/>
            <person name="Yang T.C."/>
            <person name="Huo Q.B."/>
            <person name="Li W."/>
            <person name="Chen H.Y."/>
            <person name="Chen S.E."/>
            <person name="Zhou L.G."/>
            <person name="Ni X.B."/>
            <person name="Tian J.H."/>
            <person name="Sheng Y."/>
            <person name="Liu T."/>
            <person name="Pan Y.S."/>
            <person name="Xia L.Y."/>
            <person name="Li J."/>
            <person name="Zhao F."/>
            <person name="Cao W.C."/>
        </authorList>
    </citation>
    <scope>NUCLEOTIDE SEQUENCE</scope>
    <source>
        <strain evidence="1">Rsan-2018</strain>
    </source>
</reference>
<proteinExistence type="predicted"/>
<protein>
    <submittedName>
        <fullName evidence="1">Uncharacterized protein</fullName>
    </submittedName>
</protein>
<evidence type="ECO:0000313" key="1">
    <source>
        <dbReference type="EMBL" id="KAH7961391.1"/>
    </source>
</evidence>
<name>A0A9D4Q1G2_RHISA</name>
<dbReference type="Proteomes" id="UP000821837">
    <property type="component" value="Chromosome 3"/>
</dbReference>
<reference evidence="1" key="2">
    <citation type="submission" date="2021-09" db="EMBL/GenBank/DDBJ databases">
        <authorList>
            <person name="Jia N."/>
            <person name="Wang J."/>
            <person name="Shi W."/>
            <person name="Du L."/>
            <person name="Sun Y."/>
            <person name="Zhan W."/>
            <person name="Jiang J."/>
            <person name="Wang Q."/>
            <person name="Zhang B."/>
            <person name="Ji P."/>
            <person name="Sakyi L.B."/>
            <person name="Cui X."/>
            <person name="Yuan T."/>
            <person name="Jiang B."/>
            <person name="Yang W."/>
            <person name="Lam T.T.-Y."/>
            <person name="Chang Q."/>
            <person name="Ding S."/>
            <person name="Wang X."/>
            <person name="Zhu J."/>
            <person name="Ruan X."/>
            <person name="Zhao L."/>
            <person name="Wei J."/>
            <person name="Que T."/>
            <person name="Du C."/>
            <person name="Cheng J."/>
            <person name="Dai P."/>
            <person name="Han X."/>
            <person name="Huang E."/>
            <person name="Gao Y."/>
            <person name="Liu J."/>
            <person name="Shao H."/>
            <person name="Ye R."/>
            <person name="Li L."/>
            <person name="Wei W."/>
            <person name="Wang X."/>
            <person name="Wang C."/>
            <person name="Huo Q."/>
            <person name="Li W."/>
            <person name="Guo W."/>
            <person name="Chen H."/>
            <person name="Chen S."/>
            <person name="Zhou L."/>
            <person name="Zhou L."/>
            <person name="Ni X."/>
            <person name="Tian J."/>
            <person name="Zhou Y."/>
            <person name="Sheng Y."/>
            <person name="Liu T."/>
            <person name="Pan Y."/>
            <person name="Xia L."/>
            <person name="Li J."/>
            <person name="Zhao F."/>
            <person name="Cao W."/>
        </authorList>
    </citation>
    <scope>NUCLEOTIDE SEQUENCE</scope>
    <source>
        <strain evidence="1">Rsan-2018</strain>
        <tissue evidence="1">Larvae</tissue>
    </source>
</reference>
<gene>
    <name evidence="1" type="ORF">HPB52_008792</name>
</gene>